<dbReference type="RefSeq" id="WP_008232368.1">
    <property type="nucleotide sequence ID" value="NZ_CAIY01000027.1"/>
</dbReference>
<dbReference type="Gene3D" id="1.25.10.10">
    <property type="entry name" value="Leucine-rich Repeat Variant"/>
    <property type="match status" value="1"/>
</dbReference>
<dbReference type="PANTHER" id="PTHR12697:SF5">
    <property type="entry name" value="DEOXYHYPUSINE HYDROXYLASE"/>
    <property type="match status" value="1"/>
</dbReference>
<dbReference type="GO" id="GO:0030089">
    <property type="term" value="C:phycobilisome"/>
    <property type="evidence" value="ECO:0007669"/>
    <property type="project" value="UniProtKB-KW"/>
</dbReference>
<keyword evidence="3" id="KW-0605">Phycobilisome</keyword>
<sequence length="203" mass="21955">MTQDELFQKLKHPNPNLRERAIWKLAETFDKTTIHQLMKILDSEDMVYRRAAVKALGAIGVDAVPFLVGSLLNSCSVTVRGSCAKALAQVAINYRGEAFPIEGLEGLRKSLHDPNPVVYISSVMALGEVGSLAFDILVEALNTTDNIALAVTITNTIASIGGDKAKEVLTQLVSDGSVVDIYVKEAADSGLSRLEMIMKNQPK</sequence>
<organism evidence="5 6">
    <name type="scientific">Richelia intracellularis HH01</name>
    <dbReference type="NCBI Taxonomy" id="1165094"/>
    <lineage>
        <taxon>Bacteria</taxon>
        <taxon>Bacillati</taxon>
        <taxon>Cyanobacteriota</taxon>
        <taxon>Cyanophyceae</taxon>
        <taxon>Nostocales</taxon>
        <taxon>Nostocaceae</taxon>
        <taxon>Richelia</taxon>
    </lineage>
</organism>
<dbReference type="SUPFAM" id="SSF48371">
    <property type="entry name" value="ARM repeat"/>
    <property type="match status" value="1"/>
</dbReference>
<dbReference type="Pfam" id="PF13646">
    <property type="entry name" value="HEAT_2"/>
    <property type="match status" value="2"/>
</dbReference>
<proteinExistence type="inferred from homology"/>
<evidence type="ECO:0000256" key="1">
    <source>
        <dbReference type="ARBA" id="ARBA00009299"/>
    </source>
</evidence>
<evidence type="ECO:0000256" key="4">
    <source>
        <dbReference type="ARBA" id="ARBA00023239"/>
    </source>
</evidence>
<keyword evidence="6" id="KW-1185">Reference proteome</keyword>
<dbReference type="STRING" id="1165094.RINTHH_4860"/>
<evidence type="ECO:0000256" key="2">
    <source>
        <dbReference type="ARBA" id="ARBA00022549"/>
    </source>
</evidence>
<dbReference type="OrthoDB" id="424041at2"/>
<accession>M1X4T3</accession>
<dbReference type="Proteomes" id="UP000053051">
    <property type="component" value="Unassembled WGS sequence"/>
</dbReference>
<evidence type="ECO:0000313" key="5">
    <source>
        <dbReference type="EMBL" id="CCH66641.1"/>
    </source>
</evidence>
<evidence type="ECO:0000313" key="6">
    <source>
        <dbReference type="Proteomes" id="UP000053051"/>
    </source>
</evidence>
<keyword evidence="4" id="KW-0456">Lyase</keyword>
<dbReference type="PANTHER" id="PTHR12697">
    <property type="entry name" value="PBS LYASE HEAT-LIKE PROTEIN"/>
    <property type="match status" value="1"/>
</dbReference>
<keyword evidence="2" id="KW-0042">Antenna complex</keyword>
<protein>
    <submittedName>
        <fullName evidence="5">Bilin biosynthesis protein CpeZ</fullName>
    </submittedName>
</protein>
<dbReference type="InterPro" id="IPR016024">
    <property type="entry name" value="ARM-type_fold"/>
</dbReference>
<dbReference type="GO" id="GO:0016829">
    <property type="term" value="F:lyase activity"/>
    <property type="evidence" value="ECO:0007669"/>
    <property type="project" value="UniProtKB-KW"/>
</dbReference>
<reference evidence="5 6" key="1">
    <citation type="submission" date="2012-05" db="EMBL/GenBank/DDBJ databases">
        <authorList>
            <person name="Hilton J."/>
        </authorList>
    </citation>
    <scope>NUCLEOTIDE SEQUENCE [LARGE SCALE GENOMIC DNA]</scope>
    <source>
        <strain evidence="5 6">HH01</strain>
    </source>
</reference>
<gene>
    <name evidence="5" type="ORF">RINTHH_4860</name>
</gene>
<comment type="similarity">
    <text evidence="1">Belongs to the CpcE/RpcE/PecE family.</text>
</comment>
<reference evidence="6" key="2">
    <citation type="submission" date="2016-01" db="EMBL/GenBank/DDBJ databases">
        <title>Diatom-associated endosymboitic cyanobacterium lacks core nitrogen metabolism enzymes.</title>
        <authorList>
            <person name="Hilton J.A."/>
            <person name="Foster R.A."/>
            <person name="Tripp H.J."/>
            <person name="Carter B.J."/>
            <person name="Zehr J.P."/>
            <person name="Villareal T.A."/>
        </authorList>
    </citation>
    <scope>NUCLEOTIDE SEQUENCE [LARGE SCALE GENOMIC DNA]</scope>
    <source>
        <strain evidence="6">HH01</strain>
    </source>
</reference>
<name>M1X4T3_9NOST</name>
<comment type="caution">
    <text evidence="5">The sequence shown here is derived from an EMBL/GenBank/DDBJ whole genome shotgun (WGS) entry which is preliminary data.</text>
</comment>
<dbReference type="EMBL" id="CAIY01000027">
    <property type="protein sequence ID" value="CCH66641.1"/>
    <property type="molecule type" value="Genomic_DNA"/>
</dbReference>
<dbReference type="InterPro" id="IPR011989">
    <property type="entry name" value="ARM-like"/>
</dbReference>
<dbReference type="GO" id="GO:0016491">
    <property type="term" value="F:oxidoreductase activity"/>
    <property type="evidence" value="ECO:0007669"/>
    <property type="project" value="TreeGrafter"/>
</dbReference>
<evidence type="ECO:0000256" key="3">
    <source>
        <dbReference type="ARBA" id="ARBA00022738"/>
    </source>
</evidence>
<dbReference type="AlphaFoldDB" id="M1X4T3"/>